<evidence type="ECO:0000313" key="3">
    <source>
        <dbReference type="Proteomes" id="UP000648535"/>
    </source>
</evidence>
<gene>
    <name evidence="2" type="ORF">GCM10009769_24680</name>
</gene>
<comment type="caution">
    <text evidence="2">The sequence shown here is derived from an EMBL/GenBank/DDBJ whole genome shotgun (WGS) entry which is preliminary data.</text>
</comment>
<proteinExistence type="predicted"/>
<dbReference type="EMBL" id="BMOI01000011">
    <property type="protein sequence ID" value="GGL05572.1"/>
    <property type="molecule type" value="Genomic_DNA"/>
</dbReference>
<dbReference type="Proteomes" id="UP000648535">
    <property type="component" value="Unassembled WGS sequence"/>
</dbReference>
<feature type="region of interest" description="Disordered" evidence="1">
    <location>
        <begin position="1"/>
        <end position="53"/>
    </location>
</feature>
<organism evidence="2 3">
    <name type="scientific">Curtobacterium luteum</name>
    <dbReference type="NCBI Taxonomy" id="33881"/>
    <lineage>
        <taxon>Bacteria</taxon>
        <taxon>Bacillati</taxon>
        <taxon>Actinomycetota</taxon>
        <taxon>Actinomycetes</taxon>
        <taxon>Micrococcales</taxon>
        <taxon>Microbacteriaceae</taxon>
        <taxon>Curtobacterium</taxon>
    </lineage>
</organism>
<reference evidence="2" key="2">
    <citation type="submission" date="2020-09" db="EMBL/GenBank/DDBJ databases">
        <authorList>
            <person name="Sun Q."/>
            <person name="Ohkuma M."/>
        </authorList>
    </citation>
    <scope>NUCLEOTIDE SEQUENCE</scope>
    <source>
        <strain evidence="2">JCM 1480</strain>
    </source>
</reference>
<name>A0A8H9GCY4_9MICO</name>
<protein>
    <submittedName>
        <fullName evidence="2">Uncharacterized protein</fullName>
    </submittedName>
</protein>
<reference evidence="2" key="1">
    <citation type="journal article" date="2014" name="Int. J. Syst. Evol. Microbiol.">
        <title>Complete genome sequence of Corynebacterium casei LMG S-19264T (=DSM 44701T), isolated from a smear-ripened cheese.</title>
        <authorList>
            <consortium name="US DOE Joint Genome Institute (JGI-PGF)"/>
            <person name="Walter F."/>
            <person name="Albersmeier A."/>
            <person name="Kalinowski J."/>
            <person name="Ruckert C."/>
        </authorList>
    </citation>
    <scope>NUCLEOTIDE SEQUENCE</scope>
    <source>
        <strain evidence="2">JCM 1480</strain>
    </source>
</reference>
<evidence type="ECO:0000256" key="1">
    <source>
        <dbReference type="SAM" id="MobiDB-lite"/>
    </source>
</evidence>
<sequence length="64" mass="6671">MPPVPRRRASGGSAVPVGSLPSSPGAPRQPPARLEYPDFRVVPGKSGYDTPGMRPVLALLFTSA</sequence>
<evidence type="ECO:0000313" key="2">
    <source>
        <dbReference type="EMBL" id="GGL05572.1"/>
    </source>
</evidence>
<accession>A0A8H9GCY4</accession>
<dbReference type="AlphaFoldDB" id="A0A8H9GCY4"/>